<comment type="caution">
    <text evidence="2">The sequence shown here is derived from an EMBL/GenBank/DDBJ whole genome shotgun (WGS) entry which is preliminary data.</text>
</comment>
<evidence type="ECO:0008006" key="4">
    <source>
        <dbReference type="Google" id="ProtNLM"/>
    </source>
</evidence>
<feature type="transmembrane region" description="Helical" evidence="1">
    <location>
        <begin position="16"/>
        <end position="35"/>
    </location>
</feature>
<dbReference type="EMBL" id="QGDI01000009">
    <property type="protein sequence ID" value="PWJ11549.1"/>
    <property type="molecule type" value="Genomic_DNA"/>
</dbReference>
<evidence type="ECO:0000313" key="2">
    <source>
        <dbReference type="EMBL" id="PWJ11549.1"/>
    </source>
</evidence>
<sequence length="79" mass="8340">MKNEDVNKKTPHKDQGSYLSCFMCIGMSMGMLIGQALFKNMVLGMGIGMSVGTAAGAYLDAKKRRGSGTGDSNDGDTQN</sequence>
<organism evidence="2 3">
    <name type="scientific">Ruminococcus flavefaciens</name>
    <dbReference type="NCBI Taxonomy" id="1265"/>
    <lineage>
        <taxon>Bacteria</taxon>
        <taxon>Bacillati</taxon>
        <taxon>Bacillota</taxon>
        <taxon>Clostridia</taxon>
        <taxon>Eubacteriales</taxon>
        <taxon>Oscillospiraceae</taxon>
        <taxon>Ruminococcus</taxon>
    </lineage>
</organism>
<evidence type="ECO:0000256" key="1">
    <source>
        <dbReference type="SAM" id="Phobius"/>
    </source>
</evidence>
<keyword evidence="1" id="KW-1133">Transmembrane helix</keyword>
<feature type="transmembrane region" description="Helical" evidence="1">
    <location>
        <begin position="41"/>
        <end position="59"/>
    </location>
</feature>
<dbReference type="RefSeq" id="WP_109727057.1">
    <property type="nucleotide sequence ID" value="NZ_CACVSX010000024.1"/>
</dbReference>
<reference evidence="2 3" key="1">
    <citation type="submission" date="2018-05" db="EMBL/GenBank/DDBJ databases">
        <title>The Hungate 1000. A catalogue of reference genomes from the rumen microbiome.</title>
        <authorList>
            <person name="Kelly W."/>
        </authorList>
    </citation>
    <scope>NUCLEOTIDE SEQUENCE [LARGE SCALE GENOMIC DNA]</scope>
    <source>
        <strain evidence="2 3">SAb67</strain>
    </source>
</reference>
<keyword evidence="1" id="KW-0472">Membrane</keyword>
<gene>
    <name evidence="2" type="ORF">IE37_02312</name>
</gene>
<dbReference type="OrthoDB" id="2053475at2"/>
<name>A0A315XWA3_RUMFL</name>
<protein>
    <recommendedName>
        <fullName evidence="4">DUF2700 domain-containing protein</fullName>
    </recommendedName>
</protein>
<proteinExistence type="predicted"/>
<dbReference type="AlphaFoldDB" id="A0A315XWA3"/>
<accession>A0A315XWA3</accession>
<dbReference type="Proteomes" id="UP000245720">
    <property type="component" value="Unassembled WGS sequence"/>
</dbReference>
<keyword evidence="1" id="KW-0812">Transmembrane</keyword>
<evidence type="ECO:0000313" key="3">
    <source>
        <dbReference type="Proteomes" id="UP000245720"/>
    </source>
</evidence>